<dbReference type="EMBL" id="CAKKNE010000005">
    <property type="protein sequence ID" value="CAH0377792.1"/>
    <property type="molecule type" value="Genomic_DNA"/>
</dbReference>
<evidence type="ECO:0000259" key="7">
    <source>
        <dbReference type="PROSITE" id="PS50865"/>
    </source>
</evidence>
<keyword evidence="9" id="KW-1185">Reference proteome</keyword>
<evidence type="ECO:0000256" key="4">
    <source>
        <dbReference type="ARBA" id="ARBA00022833"/>
    </source>
</evidence>
<keyword evidence="2" id="KW-0677">Repeat</keyword>
<dbReference type="SUPFAM" id="SSF52047">
    <property type="entry name" value="RNI-like"/>
    <property type="match status" value="1"/>
</dbReference>
<evidence type="ECO:0000313" key="8">
    <source>
        <dbReference type="EMBL" id="CAH0377792.1"/>
    </source>
</evidence>
<dbReference type="InterPro" id="IPR002893">
    <property type="entry name" value="Znf_MYND"/>
</dbReference>
<dbReference type="OrthoDB" id="58233at2759"/>
<dbReference type="Gene3D" id="6.10.140.2220">
    <property type="match status" value="1"/>
</dbReference>
<dbReference type="InterPro" id="IPR032675">
    <property type="entry name" value="LRR_dom_sf"/>
</dbReference>
<dbReference type="Pfam" id="PF23598">
    <property type="entry name" value="LRR_14"/>
    <property type="match status" value="1"/>
</dbReference>
<evidence type="ECO:0000313" key="9">
    <source>
        <dbReference type="Proteomes" id="UP000789595"/>
    </source>
</evidence>
<dbReference type="Gene3D" id="3.80.10.10">
    <property type="entry name" value="Ribonuclease Inhibitor"/>
    <property type="match status" value="1"/>
</dbReference>
<feature type="non-terminal residue" evidence="8">
    <location>
        <position position="1"/>
    </location>
</feature>
<comment type="caution">
    <text evidence="8">The sequence shown here is derived from an EMBL/GenBank/DDBJ whole genome shotgun (WGS) entry which is preliminary data.</text>
</comment>
<feature type="domain" description="MYND-type" evidence="7">
    <location>
        <begin position="333"/>
        <end position="375"/>
    </location>
</feature>
<keyword evidence="3 5" id="KW-0863">Zinc-finger</keyword>
<evidence type="ECO:0000256" key="5">
    <source>
        <dbReference type="PROSITE-ProRule" id="PRU00134"/>
    </source>
</evidence>
<dbReference type="PANTHER" id="PTHR16083:SF25">
    <property type="entry name" value="C-JID DOMAIN-CONTAINING PROTEIN"/>
    <property type="match status" value="1"/>
</dbReference>
<protein>
    <recommendedName>
        <fullName evidence="7">MYND-type domain-containing protein</fullName>
    </recommendedName>
</protein>
<dbReference type="GO" id="GO:0008270">
    <property type="term" value="F:zinc ion binding"/>
    <property type="evidence" value="ECO:0007669"/>
    <property type="project" value="UniProtKB-KW"/>
</dbReference>
<accession>A0A8J2SWM8</accession>
<gene>
    <name evidence="8" type="ORF">PECAL_5P23110</name>
</gene>
<keyword evidence="4" id="KW-0862">Zinc</keyword>
<organism evidence="8 9">
    <name type="scientific">Pelagomonas calceolata</name>
    <dbReference type="NCBI Taxonomy" id="35677"/>
    <lineage>
        <taxon>Eukaryota</taxon>
        <taxon>Sar</taxon>
        <taxon>Stramenopiles</taxon>
        <taxon>Ochrophyta</taxon>
        <taxon>Pelagophyceae</taxon>
        <taxon>Pelagomonadales</taxon>
        <taxon>Pelagomonadaceae</taxon>
        <taxon>Pelagomonas</taxon>
    </lineage>
</organism>
<evidence type="ECO:0000256" key="6">
    <source>
        <dbReference type="SAM" id="MobiDB-lite"/>
    </source>
</evidence>
<evidence type="ECO:0000256" key="3">
    <source>
        <dbReference type="ARBA" id="ARBA00022771"/>
    </source>
</evidence>
<dbReference type="PANTHER" id="PTHR16083">
    <property type="entry name" value="LEUCINE RICH REPEAT CONTAINING PROTEIN"/>
    <property type="match status" value="1"/>
</dbReference>
<dbReference type="InterPro" id="IPR055414">
    <property type="entry name" value="LRR_R13L4/SHOC2-like"/>
</dbReference>
<feature type="region of interest" description="Disordered" evidence="6">
    <location>
        <begin position="1"/>
        <end position="44"/>
    </location>
</feature>
<feature type="compositionally biased region" description="Basic residues" evidence="6">
    <location>
        <begin position="25"/>
        <end position="37"/>
    </location>
</feature>
<dbReference type="PROSITE" id="PS50865">
    <property type="entry name" value="ZF_MYND_2"/>
    <property type="match status" value="1"/>
</dbReference>
<dbReference type="PROSITE" id="PS01360">
    <property type="entry name" value="ZF_MYND_1"/>
    <property type="match status" value="1"/>
</dbReference>
<name>A0A8J2SWM8_9STRA</name>
<proteinExistence type="predicted"/>
<evidence type="ECO:0000256" key="1">
    <source>
        <dbReference type="ARBA" id="ARBA00022723"/>
    </source>
</evidence>
<reference evidence="8" key="1">
    <citation type="submission" date="2021-11" db="EMBL/GenBank/DDBJ databases">
        <authorList>
            <consortium name="Genoscope - CEA"/>
            <person name="William W."/>
        </authorList>
    </citation>
    <scope>NUCLEOTIDE SEQUENCE</scope>
</reference>
<dbReference type="SUPFAM" id="SSF144232">
    <property type="entry name" value="HIT/MYND zinc finger-like"/>
    <property type="match status" value="1"/>
</dbReference>
<evidence type="ECO:0000256" key="2">
    <source>
        <dbReference type="ARBA" id="ARBA00022737"/>
    </source>
</evidence>
<dbReference type="Pfam" id="PF01753">
    <property type="entry name" value="zf-MYND"/>
    <property type="match status" value="1"/>
</dbReference>
<dbReference type="Proteomes" id="UP000789595">
    <property type="component" value="Unassembled WGS sequence"/>
</dbReference>
<sequence>RPKPVIRLAGCPQRDNTRRTSSPMPRRRPNPKNKAARKQREAEHEAWLRTDKGRCFINMLDLQRSCPELTRDAIGGRMHGDELMNTWKFDLSGCSMTALPASIGSWNSSPRPLIELNLSHCKQLAALPGEIGEIKSLESLVLEGCSSLVALPDAIGEIRTLNYLNLTGCVRLASLPDAIGDLGGLQILDLTCCSVLQRIPSTIGELKALRALSLANCMSLSALPDRLNELGALKTLILGGCSSLALRLGALAGLGALKALIVAGCDSIEALDIDGLPNLTSLDVSSGCNNLQITSRAILALREQRVEVKGFSMREMMRNLRNKAKRRRQRRLCDFCGWQGSIAEPRLPVCYCGRRRYCDENCQLADWGAGHSKTCSMGSLSIFHIVSLQGLENLRSKGLLTDADYRARRGEIMLITPAEARSLCEKARQQGIFPDTKF</sequence>
<dbReference type="AlphaFoldDB" id="A0A8J2SWM8"/>
<keyword evidence="1" id="KW-0479">Metal-binding</keyword>